<dbReference type="SUPFAM" id="SSF69572">
    <property type="entry name" value="Activating enzymes of the ubiquitin-like proteins"/>
    <property type="match status" value="1"/>
</dbReference>
<dbReference type="PANTHER" id="PTHR43267">
    <property type="entry name" value="TRNA THREONYLCARBAMOYLADENOSINE DEHYDRATASE"/>
    <property type="match status" value="1"/>
</dbReference>
<dbReference type="PANTHER" id="PTHR43267:SF1">
    <property type="entry name" value="TRNA THREONYLCARBAMOYLADENOSINE DEHYDRATASE"/>
    <property type="match status" value="1"/>
</dbReference>
<dbReference type="InterPro" id="IPR035985">
    <property type="entry name" value="Ubiquitin-activating_enz"/>
</dbReference>
<reference evidence="2 3" key="1">
    <citation type="submission" date="2016-10" db="EMBL/GenBank/DDBJ databases">
        <authorList>
            <person name="de Groot N.N."/>
        </authorList>
    </citation>
    <scope>NUCLEOTIDE SEQUENCE [LARGE SCALE GENOMIC DNA]</scope>
    <source>
        <strain evidence="2 3">D31d</strain>
    </source>
</reference>
<dbReference type="OrthoDB" id="9804150at2"/>
<feature type="domain" description="THIF-type NAD/FAD binding fold" evidence="1">
    <location>
        <begin position="14"/>
        <end position="260"/>
    </location>
</feature>
<dbReference type="GO" id="GO:0061504">
    <property type="term" value="P:cyclic threonylcarbamoyladenosine biosynthetic process"/>
    <property type="evidence" value="ECO:0007669"/>
    <property type="project" value="TreeGrafter"/>
</dbReference>
<accession>A0A1H3XA81</accession>
<dbReference type="Pfam" id="PF00899">
    <property type="entry name" value="ThiF"/>
    <property type="match status" value="1"/>
</dbReference>
<dbReference type="GO" id="GO:0061503">
    <property type="term" value="F:tRNA threonylcarbamoyladenosine dehydratase"/>
    <property type="evidence" value="ECO:0007669"/>
    <property type="project" value="TreeGrafter"/>
</dbReference>
<gene>
    <name evidence="2" type="ORF">SAMN05216462_0129</name>
</gene>
<dbReference type="RefSeq" id="WP_074759795.1">
    <property type="nucleotide sequence ID" value="NZ_FNRF01000001.1"/>
</dbReference>
<sequence>MAIQDAIFRRSELLLGNESMERIAQKRVIIFGVGGVGSWCAESLVRSGIRHLTIVDSDRVCITNINRQLMATTKTVGQVKVDALKERLLTINPSVEINALQKIFTAENADDFALDTYDYIIDAIDSLKDKATLILLACRTNAKLFSSMGAALKLDPTRIKVTEFWKVQGDPLARALRKKFKSQKQFPKRKFQCVYSDELLENKGHNATCGTEKCMCPKAQNGPGDKSLLNHEWCSSKAQINGTLAHITAIFGFMLAGLVIEDIEYYSTK</sequence>
<evidence type="ECO:0000259" key="1">
    <source>
        <dbReference type="Pfam" id="PF00899"/>
    </source>
</evidence>
<dbReference type="AlphaFoldDB" id="A0A1H3XA81"/>
<dbReference type="CDD" id="cd00755">
    <property type="entry name" value="YgdL_like"/>
    <property type="match status" value="1"/>
</dbReference>
<evidence type="ECO:0000313" key="3">
    <source>
        <dbReference type="Proteomes" id="UP000182257"/>
    </source>
</evidence>
<dbReference type="InterPro" id="IPR000594">
    <property type="entry name" value="ThiF_NAD_FAD-bd"/>
</dbReference>
<organism evidence="2 3">
    <name type="scientific">Xylanibacter ruminicola</name>
    <name type="common">Prevotella ruminicola</name>
    <dbReference type="NCBI Taxonomy" id="839"/>
    <lineage>
        <taxon>Bacteria</taxon>
        <taxon>Pseudomonadati</taxon>
        <taxon>Bacteroidota</taxon>
        <taxon>Bacteroidia</taxon>
        <taxon>Bacteroidales</taxon>
        <taxon>Prevotellaceae</taxon>
        <taxon>Xylanibacter</taxon>
    </lineage>
</organism>
<dbReference type="Proteomes" id="UP000182257">
    <property type="component" value="Unassembled WGS sequence"/>
</dbReference>
<dbReference type="GO" id="GO:0008641">
    <property type="term" value="F:ubiquitin-like modifier activating enzyme activity"/>
    <property type="evidence" value="ECO:0007669"/>
    <property type="project" value="InterPro"/>
</dbReference>
<dbReference type="InterPro" id="IPR045886">
    <property type="entry name" value="ThiF/MoeB/HesA"/>
</dbReference>
<evidence type="ECO:0000313" key="2">
    <source>
        <dbReference type="EMBL" id="SDZ96203.1"/>
    </source>
</evidence>
<protein>
    <submittedName>
        <fullName evidence="2">tRNA A37 threonylcarbamoyladenosine dehydratase</fullName>
    </submittedName>
</protein>
<dbReference type="Gene3D" id="3.40.50.720">
    <property type="entry name" value="NAD(P)-binding Rossmann-like Domain"/>
    <property type="match status" value="1"/>
</dbReference>
<name>A0A1H3XA81_XYLRU</name>
<proteinExistence type="predicted"/>
<dbReference type="EMBL" id="FNRF01000001">
    <property type="protein sequence ID" value="SDZ96203.1"/>
    <property type="molecule type" value="Genomic_DNA"/>
</dbReference>